<dbReference type="InterPro" id="IPR035986">
    <property type="entry name" value="PKD_dom_sf"/>
</dbReference>
<dbReference type="InterPro" id="IPR054110">
    <property type="entry name" value="EndoD-like_D2"/>
</dbReference>
<feature type="domain" description="F5/8 type C" evidence="1">
    <location>
        <begin position="815"/>
        <end position="954"/>
    </location>
</feature>
<dbReference type="STRING" id="44009.RV01_GL001402"/>
<dbReference type="InterPro" id="IPR008979">
    <property type="entry name" value="Galactose-bd-like_sf"/>
</dbReference>
<dbReference type="eggNOG" id="COG3291">
    <property type="taxonomic scope" value="Bacteria"/>
</dbReference>
<dbReference type="InterPro" id="IPR013783">
    <property type="entry name" value="Ig-like_fold"/>
</dbReference>
<evidence type="ECO:0000313" key="3">
    <source>
        <dbReference type="EMBL" id="EOT40137.1"/>
    </source>
</evidence>
<sequence>MKKCFRGGQKVKFIRFKSAAMIAMLAALTIAGTGCGKGMAAGKEDKINYKVTEESKLDRGMENQPQSSYWFPADLLKWDFKKDPDAKYNVSTIPLAKREAKKELVKSNPTQDADMKVVALSIMNSSTSGNAPRGINSFDANTFSSWQYIDQMVYWGGSSGEGIIVPPSADVIDAAHKNGVPILGTVFFPQTAHGGKIEWLDEFLTKDGNGNFPIVDKLIAVADAYGFDGWFINQETDTEVTSFEDVAAGKETKKTTDKNGLNKEHATLMQELIKAYKAKVKEKQDIMWYDSMTEAGKMDWQNALTDQNDAYLVDAQMNPVADNMFLNFWWNTEELANKDLLKASKEKAEKIKVNPYDLYAGIDVQENGFSTPVRWSLFADKNNKPYTSLGLYVPDWTYYSSSTPDDNQTMENTFWVNSQANPQLSVPVADGKWPGVSTYALEQTAITTMPFVTNFNLGNGYNYFIKGKKVSNMDWNNRSLQDIMPTYRWITEHEKENKLNITMDYADAYQGGNSIKMRGTMEKDATSKIKLYATDMQLASDTVFTTTAKATEKTALQLVLTYADGKKQTFKGDQKVGSDWTTVTYDVKKAAGKEIKAISYDLTAEKSSDVYELRLGQIAITPPEKDFSKQVQNLKIEDKLFDEEESNYAGVRLTWSKVKDNNLDHYEIYRINQDETYSFIGATPSANHYINALERNDDTNKTNFVVVPVDIWGNKGKESQKVTLKWPDNAIPKAAFKASKTLIKPGEEVTFTNSSSTNTKSVSWEFEGANITESKKDEQKVTYDKPGTYTVKLVAKNEAGEDTSQTKGFITVSEQAADGLSLLSKNATTQASSFVNDGEAPKFAVDGDLKTKWCATGNPPHEITVDLGSVQTVSEVHMAHAQAGGEAPDMNTKAYSILVSEDGKEFTSVARVISNTDGETQDTFKVVSARYVKIIVDKPTQGSDSAVRIYELGVYGLKDLLN</sequence>
<proteinExistence type="predicted"/>
<reference evidence="3 4" key="1">
    <citation type="submission" date="2013-03" db="EMBL/GenBank/DDBJ databases">
        <title>The Genome Sequence of Enterococcus dispar ATCC_51266 (Illumina only assembly).</title>
        <authorList>
            <consortium name="The Broad Institute Genomics Platform"/>
            <consortium name="The Broad Institute Genome Sequencing Center for Infectious Disease"/>
            <person name="Earl A."/>
            <person name="Russ C."/>
            <person name="Gilmore M."/>
            <person name="Surin D."/>
            <person name="Walker B."/>
            <person name="Young S."/>
            <person name="Zeng Q."/>
            <person name="Gargeya S."/>
            <person name="Fitzgerald M."/>
            <person name="Haas B."/>
            <person name="Abouelleil A."/>
            <person name="Allen A.W."/>
            <person name="Alvarado L."/>
            <person name="Arachchi H.M."/>
            <person name="Berlin A.M."/>
            <person name="Chapman S.B."/>
            <person name="Gainer-Dewar J."/>
            <person name="Goldberg J."/>
            <person name="Griggs A."/>
            <person name="Gujja S."/>
            <person name="Hansen M."/>
            <person name="Howarth C."/>
            <person name="Imamovic A."/>
            <person name="Ireland A."/>
            <person name="Larimer J."/>
            <person name="McCowan C."/>
            <person name="Murphy C."/>
            <person name="Pearson M."/>
            <person name="Poon T.W."/>
            <person name="Priest M."/>
            <person name="Roberts A."/>
            <person name="Saif S."/>
            <person name="Shea T."/>
            <person name="Sisk P."/>
            <person name="Sykes S."/>
            <person name="Wortman J."/>
            <person name="Nusbaum C."/>
            <person name="Birren B."/>
        </authorList>
    </citation>
    <scope>NUCLEOTIDE SEQUENCE [LARGE SCALE GENOMIC DNA]</scope>
    <source>
        <strain evidence="3 4">ATCC 51266</strain>
    </source>
</reference>
<dbReference type="Gene3D" id="3.20.20.80">
    <property type="entry name" value="Glycosidases"/>
    <property type="match status" value="1"/>
</dbReference>
<protein>
    <submittedName>
        <fullName evidence="3">Uncharacterized protein</fullName>
    </submittedName>
</protein>
<dbReference type="Gene3D" id="2.60.40.10">
    <property type="entry name" value="Immunoglobulins"/>
    <property type="match status" value="2"/>
</dbReference>
<dbReference type="Proteomes" id="UP000014127">
    <property type="component" value="Unassembled WGS sequence"/>
</dbReference>
<dbReference type="Gene3D" id="2.60.120.260">
    <property type="entry name" value="Galactose-binding domain-like"/>
    <property type="match status" value="2"/>
</dbReference>
<dbReference type="InterPro" id="IPR032979">
    <property type="entry name" value="ENGase"/>
</dbReference>
<dbReference type="PATRIC" id="fig|1139219.3.peg.1928"/>
<dbReference type="SUPFAM" id="SSF49785">
    <property type="entry name" value="Galactose-binding domain-like"/>
    <property type="match status" value="1"/>
</dbReference>
<evidence type="ECO:0000313" key="4">
    <source>
        <dbReference type="Proteomes" id="UP000014127"/>
    </source>
</evidence>
<accession>S0K6G9</accession>
<dbReference type="Pfam" id="PF00801">
    <property type="entry name" value="PKD"/>
    <property type="match status" value="1"/>
</dbReference>
<dbReference type="InterPro" id="IPR000421">
    <property type="entry name" value="FA58C"/>
</dbReference>
<dbReference type="PROSITE" id="PS50093">
    <property type="entry name" value="PKD"/>
    <property type="match status" value="1"/>
</dbReference>
<dbReference type="CDD" id="cd00146">
    <property type="entry name" value="PKD"/>
    <property type="match status" value="1"/>
</dbReference>
<feature type="domain" description="PKD" evidence="2">
    <location>
        <begin position="732"/>
        <end position="806"/>
    </location>
</feature>
<dbReference type="EMBL" id="AHYR01000009">
    <property type="protein sequence ID" value="EOT40137.1"/>
    <property type="molecule type" value="Genomic_DNA"/>
</dbReference>
<dbReference type="OrthoDB" id="1089471at2"/>
<dbReference type="SUPFAM" id="SSF49299">
    <property type="entry name" value="PKD domain"/>
    <property type="match status" value="1"/>
</dbReference>
<dbReference type="GO" id="GO:0005829">
    <property type="term" value="C:cytosol"/>
    <property type="evidence" value="ECO:0007669"/>
    <property type="project" value="UniProtKB-SubCell"/>
</dbReference>
<dbReference type="InterPro" id="IPR000601">
    <property type="entry name" value="PKD_dom"/>
</dbReference>
<dbReference type="Pfam" id="PF00754">
    <property type="entry name" value="F5_F8_type_C"/>
    <property type="match status" value="1"/>
</dbReference>
<dbReference type="AlphaFoldDB" id="S0K6G9"/>
<dbReference type="GO" id="GO:0033925">
    <property type="term" value="F:mannosyl-glycoprotein endo-beta-N-acetylglucosaminidase activity"/>
    <property type="evidence" value="ECO:0007669"/>
    <property type="project" value="InterPro"/>
</dbReference>
<dbReference type="CDD" id="cd06547">
    <property type="entry name" value="GH85_ENGase"/>
    <property type="match status" value="1"/>
</dbReference>
<dbReference type="SMART" id="SM00089">
    <property type="entry name" value="PKD"/>
    <property type="match status" value="1"/>
</dbReference>
<keyword evidence="4" id="KW-1185">Reference proteome</keyword>
<dbReference type="InterPro" id="IPR005201">
    <property type="entry name" value="TIM_ENGase"/>
</dbReference>
<dbReference type="PANTHER" id="PTHR13246">
    <property type="entry name" value="ENDO BETA N-ACETYLGLUCOSAMINIDASE"/>
    <property type="match status" value="1"/>
</dbReference>
<dbReference type="PANTHER" id="PTHR13246:SF1">
    <property type="entry name" value="CYTOSOLIC ENDO-BETA-N-ACETYLGLUCOSAMINIDASE"/>
    <property type="match status" value="1"/>
</dbReference>
<name>S0K6G9_9ENTE</name>
<evidence type="ECO:0000259" key="2">
    <source>
        <dbReference type="PROSITE" id="PS50093"/>
    </source>
</evidence>
<dbReference type="Pfam" id="PF03644">
    <property type="entry name" value="Glyco_hydro_85"/>
    <property type="match status" value="1"/>
</dbReference>
<organism evidence="3 4">
    <name type="scientific">Enterococcus dispar ATCC 51266</name>
    <dbReference type="NCBI Taxonomy" id="1139219"/>
    <lineage>
        <taxon>Bacteria</taxon>
        <taxon>Bacillati</taxon>
        <taxon>Bacillota</taxon>
        <taxon>Bacilli</taxon>
        <taxon>Lactobacillales</taxon>
        <taxon>Enterococcaceae</taxon>
        <taxon>Enterococcus</taxon>
    </lineage>
</organism>
<dbReference type="HOGENOM" id="CLU_008357_0_0_9"/>
<dbReference type="InterPro" id="IPR022409">
    <property type="entry name" value="PKD/Chitinase_dom"/>
</dbReference>
<comment type="caution">
    <text evidence="3">The sequence shown here is derived from an EMBL/GenBank/DDBJ whole genome shotgun (WGS) entry which is preliminary data.</text>
</comment>
<dbReference type="eggNOG" id="COG4724">
    <property type="taxonomic scope" value="Bacteria"/>
</dbReference>
<dbReference type="Pfam" id="PF21910">
    <property type="entry name" value="GH85_C"/>
    <property type="match status" value="1"/>
</dbReference>
<dbReference type="PROSITE" id="PS51257">
    <property type="entry name" value="PROKAR_LIPOPROTEIN"/>
    <property type="match status" value="1"/>
</dbReference>
<evidence type="ECO:0000259" key="1">
    <source>
        <dbReference type="PROSITE" id="PS50022"/>
    </source>
</evidence>
<dbReference type="PROSITE" id="PS50022">
    <property type="entry name" value="FA58C_3"/>
    <property type="match status" value="1"/>
</dbReference>
<gene>
    <name evidence="3" type="ORF">OMK_01989</name>
</gene>